<accession>A0A9D4IQP3</accession>
<evidence type="ECO:0000256" key="1">
    <source>
        <dbReference type="SAM" id="MobiDB-lite"/>
    </source>
</evidence>
<name>A0A9D4IQP3_DREPO</name>
<reference evidence="2" key="1">
    <citation type="journal article" date="2019" name="bioRxiv">
        <title>The Genome of the Zebra Mussel, Dreissena polymorpha: A Resource for Invasive Species Research.</title>
        <authorList>
            <person name="McCartney M.A."/>
            <person name="Auch B."/>
            <person name="Kono T."/>
            <person name="Mallez S."/>
            <person name="Zhang Y."/>
            <person name="Obille A."/>
            <person name="Becker A."/>
            <person name="Abrahante J.E."/>
            <person name="Garbe J."/>
            <person name="Badalamenti J.P."/>
            <person name="Herman A."/>
            <person name="Mangelson H."/>
            <person name="Liachko I."/>
            <person name="Sullivan S."/>
            <person name="Sone E.D."/>
            <person name="Koren S."/>
            <person name="Silverstein K.A.T."/>
            <person name="Beckman K.B."/>
            <person name="Gohl D.M."/>
        </authorList>
    </citation>
    <scope>NUCLEOTIDE SEQUENCE</scope>
    <source>
        <strain evidence="2">Duluth1</strain>
        <tissue evidence="2">Whole animal</tissue>
    </source>
</reference>
<feature type="region of interest" description="Disordered" evidence="1">
    <location>
        <begin position="51"/>
        <end position="74"/>
    </location>
</feature>
<proteinExistence type="predicted"/>
<protein>
    <submittedName>
        <fullName evidence="2">Uncharacterized protein</fullName>
    </submittedName>
</protein>
<comment type="caution">
    <text evidence="2">The sequence shown here is derived from an EMBL/GenBank/DDBJ whole genome shotgun (WGS) entry which is preliminary data.</text>
</comment>
<keyword evidence="3" id="KW-1185">Reference proteome</keyword>
<gene>
    <name evidence="2" type="ORF">DPMN_159395</name>
</gene>
<reference evidence="2" key="2">
    <citation type="submission" date="2020-11" db="EMBL/GenBank/DDBJ databases">
        <authorList>
            <person name="McCartney M.A."/>
            <person name="Auch B."/>
            <person name="Kono T."/>
            <person name="Mallez S."/>
            <person name="Becker A."/>
            <person name="Gohl D.M."/>
            <person name="Silverstein K.A.T."/>
            <person name="Koren S."/>
            <person name="Bechman K.B."/>
            <person name="Herman A."/>
            <person name="Abrahante J.E."/>
            <person name="Garbe J."/>
        </authorList>
    </citation>
    <scope>NUCLEOTIDE SEQUENCE</scope>
    <source>
        <strain evidence="2">Duluth1</strain>
        <tissue evidence="2">Whole animal</tissue>
    </source>
</reference>
<dbReference type="Proteomes" id="UP000828390">
    <property type="component" value="Unassembled WGS sequence"/>
</dbReference>
<organism evidence="2 3">
    <name type="scientific">Dreissena polymorpha</name>
    <name type="common">Zebra mussel</name>
    <name type="synonym">Mytilus polymorpha</name>
    <dbReference type="NCBI Taxonomy" id="45954"/>
    <lineage>
        <taxon>Eukaryota</taxon>
        <taxon>Metazoa</taxon>
        <taxon>Spiralia</taxon>
        <taxon>Lophotrochozoa</taxon>
        <taxon>Mollusca</taxon>
        <taxon>Bivalvia</taxon>
        <taxon>Autobranchia</taxon>
        <taxon>Heteroconchia</taxon>
        <taxon>Euheterodonta</taxon>
        <taxon>Imparidentia</taxon>
        <taxon>Neoheterodontei</taxon>
        <taxon>Myida</taxon>
        <taxon>Dreissenoidea</taxon>
        <taxon>Dreissenidae</taxon>
        <taxon>Dreissena</taxon>
    </lineage>
</organism>
<dbReference type="AlphaFoldDB" id="A0A9D4IQP3"/>
<feature type="compositionally biased region" description="Basic and acidic residues" evidence="1">
    <location>
        <begin position="51"/>
        <end position="61"/>
    </location>
</feature>
<dbReference type="EMBL" id="JAIWYP010000008">
    <property type="protein sequence ID" value="KAH3781564.1"/>
    <property type="molecule type" value="Genomic_DNA"/>
</dbReference>
<evidence type="ECO:0000313" key="2">
    <source>
        <dbReference type="EMBL" id="KAH3781564.1"/>
    </source>
</evidence>
<evidence type="ECO:0000313" key="3">
    <source>
        <dbReference type="Proteomes" id="UP000828390"/>
    </source>
</evidence>
<sequence length="74" mass="8220">MAGYRRGISSHSCISISTPAQKTASDLTQYMSPIDSQYYKSKKLFLVNDKVTDQSKTDDNHTTAGPPTKRPKIL</sequence>